<organism evidence="2 3">
    <name type="scientific">Methylomonas rivi</name>
    <dbReference type="NCBI Taxonomy" id="2952226"/>
    <lineage>
        <taxon>Bacteria</taxon>
        <taxon>Pseudomonadati</taxon>
        <taxon>Pseudomonadota</taxon>
        <taxon>Gammaproteobacteria</taxon>
        <taxon>Methylococcales</taxon>
        <taxon>Methylococcaceae</taxon>
        <taxon>Methylomonas</taxon>
    </lineage>
</organism>
<evidence type="ECO:0000256" key="1">
    <source>
        <dbReference type="SAM" id="MobiDB-lite"/>
    </source>
</evidence>
<reference evidence="2 3" key="1">
    <citation type="submission" date="2022-07" db="EMBL/GenBank/DDBJ databases">
        <title>Methylomonas rivi sp. nov., Methylomonas rosea sp. nov., Methylomonas aureus sp. nov. and Methylomonas subterranea sp. nov., four novel methanotrophs isolated from a freshwater creek and the deep terrestrial subsurface.</title>
        <authorList>
            <person name="Abin C."/>
            <person name="Sankaranarayanan K."/>
            <person name="Garner C."/>
            <person name="Sindelar R."/>
            <person name="Kotary K."/>
            <person name="Garner R."/>
            <person name="Barclay S."/>
            <person name="Lawson P."/>
            <person name="Krumholz L."/>
        </authorList>
    </citation>
    <scope>NUCLEOTIDE SEQUENCE [LARGE SCALE GENOMIC DNA]</scope>
    <source>
        <strain evidence="2 3">WSC-6</strain>
    </source>
</reference>
<dbReference type="RefSeq" id="WP_256613242.1">
    <property type="nucleotide sequence ID" value="NZ_JANIBK010000001.1"/>
</dbReference>
<dbReference type="EMBL" id="JANIBK010000001">
    <property type="protein sequence ID" value="MCQ8126925.1"/>
    <property type="molecule type" value="Genomic_DNA"/>
</dbReference>
<feature type="compositionally biased region" description="Polar residues" evidence="1">
    <location>
        <begin position="18"/>
        <end position="36"/>
    </location>
</feature>
<dbReference type="Proteomes" id="UP001524586">
    <property type="component" value="Unassembled WGS sequence"/>
</dbReference>
<comment type="caution">
    <text evidence="2">The sequence shown here is derived from an EMBL/GenBank/DDBJ whole genome shotgun (WGS) entry which is preliminary data.</text>
</comment>
<keyword evidence="3" id="KW-1185">Reference proteome</keyword>
<keyword evidence="2" id="KW-0282">Flagellum</keyword>
<sequence length="141" mass="15206">MSSEISNVLKLSPVTVVNSNSKQELQPANSPGVTQKPQPQEPAAAAADPQSSAEAQSEKSKADITLGAVKQAVDKGNSLFQEAKRNLQFEVDDATKEVVVKIVDSESGEVVRQIPAEETLDFIRRMQELDGQQGSMLQDRA</sequence>
<keyword evidence="2" id="KW-0969">Cilium</keyword>
<dbReference type="Pfam" id="PF03646">
    <property type="entry name" value="FlaG"/>
    <property type="match status" value="1"/>
</dbReference>
<dbReference type="PANTHER" id="PTHR37166:SF1">
    <property type="entry name" value="PROTEIN FLAG"/>
    <property type="match status" value="1"/>
</dbReference>
<accession>A0ABT1TZD8</accession>
<dbReference type="InterPro" id="IPR005186">
    <property type="entry name" value="FlaG"/>
</dbReference>
<keyword evidence="2" id="KW-0966">Cell projection</keyword>
<gene>
    <name evidence="2" type="ORF">NP596_00530</name>
</gene>
<name>A0ABT1TZD8_9GAMM</name>
<dbReference type="PANTHER" id="PTHR37166">
    <property type="entry name" value="PROTEIN FLAG"/>
    <property type="match status" value="1"/>
</dbReference>
<dbReference type="SUPFAM" id="SSF160214">
    <property type="entry name" value="FlaG-like"/>
    <property type="match status" value="1"/>
</dbReference>
<feature type="compositionally biased region" description="Low complexity" evidence="1">
    <location>
        <begin position="37"/>
        <end position="55"/>
    </location>
</feature>
<feature type="region of interest" description="Disordered" evidence="1">
    <location>
        <begin position="18"/>
        <end position="62"/>
    </location>
</feature>
<dbReference type="InterPro" id="IPR035924">
    <property type="entry name" value="FlaG-like_sf"/>
</dbReference>
<protein>
    <submittedName>
        <fullName evidence="2">Flagellar protein FlaG</fullName>
    </submittedName>
</protein>
<proteinExistence type="predicted"/>
<evidence type="ECO:0000313" key="2">
    <source>
        <dbReference type="EMBL" id="MCQ8126925.1"/>
    </source>
</evidence>
<evidence type="ECO:0000313" key="3">
    <source>
        <dbReference type="Proteomes" id="UP001524586"/>
    </source>
</evidence>
<dbReference type="Gene3D" id="3.30.160.170">
    <property type="entry name" value="FlaG-like"/>
    <property type="match status" value="1"/>
</dbReference>